<feature type="transmembrane region" description="Helical" evidence="1">
    <location>
        <begin position="182"/>
        <end position="207"/>
    </location>
</feature>
<keyword evidence="1" id="KW-0812">Transmembrane</keyword>
<dbReference type="GeneID" id="96867074"/>
<reference evidence="2 3" key="1">
    <citation type="journal article" date="2014" name="PLoS ONE">
        <title>Reduction of Hydrogen Peroxide Accumulation and Toxicity by a Catalase from Mycoplasma iowae.</title>
        <authorList>
            <person name="Pritchard R.E."/>
            <person name="Prassinos A.J."/>
            <person name="Osborne J.D."/>
            <person name="Raviv Z."/>
            <person name="Balish M.F."/>
        </authorList>
    </citation>
    <scope>NUCLEOTIDE SEQUENCE [LARGE SCALE GENOMIC DNA]</scope>
    <source>
        <strain evidence="2 3">DK-CPA</strain>
    </source>
</reference>
<evidence type="ECO:0000256" key="1">
    <source>
        <dbReference type="SAM" id="Phobius"/>
    </source>
</evidence>
<evidence type="ECO:0000313" key="2">
    <source>
        <dbReference type="EMBL" id="KFB07997.1"/>
    </source>
</evidence>
<organism evidence="2 3">
    <name type="scientific">Malacoplasma iowae DK-CPA</name>
    <dbReference type="NCBI Taxonomy" id="1394179"/>
    <lineage>
        <taxon>Bacteria</taxon>
        <taxon>Bacillati</taxon>
        <taxon>Mycoplasmatota</taxon>
        <taxon>Mycoplasmoidales</taxon>
        <taxon>Mycoplasmoidaceae</taxon>
        <taxon>Malacoplasma</taxon>
    </lineage>
</organism>
<protein>
    <submittedName>
        <fullName evidence="2">Uncharacterized protein</fullName>
    </submittedName>
</protein>
<keyword evidence="1" id="KW-1133">Transmembrane helix</keyword>
<dbReference type="Proteomes" id="UP000028523">
    <property type="component" value="Unassembled WGS sequence"/>
</dbReference>
<proteinExistence type="predicted"/>
<gene>
    <name evidence="2" type="ORF">P271_863</name>
</gene>
<keyword evidence="1" id="KW-0472">Membrane</keyword>
<comment type="caution">
    <text evidence="2">The sequence shown here is derived from an EMBL/GenBank/DDBJ whole genome shotgun (WGS) entry which is preliminary data.</text>
</comment>
<dbReference type="RefSeq" id="WP_004025396.1">
    <property type="nucleotide sequence ID" value="NZ_AWQU01000027.1"/>
</dbReference>
<keyword evidence="3" id="KW-1185">Reference proteome</keyword>
<feature type="transmembrane region" description="Helical" evidence="1">
    <location>
        <begin position="67"/>
        <end position="88"/>
    </location>
</feature>
<name>A0A084U4W1_MALIO</name>
<feature type="transmembrane region" description="Helical" evidence="1">
    <location>
        <begin position="109"/>
        <end position="136"/>
    </location>
</feature>
<evidence type="ECO:0000313" key="3">
    <source>
        <dbReference type="Proteomes" id="UP000028523"/>
    </source>
</evidence>
<dbReference type="AlphaFoldDB" id="A0A084U4W1"/>
<dbReference type="EMBL" id="AWQU01000027">
    <property type="protein sequence ID" value="KFB07997.1"/>
    <property type="molecule type" value="Genomic_DNA"/>
</dbReference>
<sequence length="238" mass="27569">MKKNVYSENYENREGTFSIPKNAKRLDPSVLEQMTPTEKKEYEKVQSRPKKVGYAIISNKFNRYYKISIIDFIPLFIGSIISIVRFCISYGDIKQSINMNKRLIWDFKISFSIGMVYAFLFVPLVLILIGIAYPFVVLDVSEVSKGWVNMFDTFSEKGIFGFGDALNKYYERIIVGVFQPKIQWITIAVLLCVSTINTKTIVFFFLLKTKRSQVFSIQKEAIKNEIIKFQMTSNKKSA</sequence>
<accession>A0A084U4W1</accession>